<evidence type="ECO:0000256" key="2">
    <source>
        <dbReference type="ARBA" id="ARBA00022448"/>
    </source>
</evidence>
<evidence type="ECO:0000256" key="4">
    <source>
        <dbReference type="ARBA" id="ARBA00022692"/>
    </source>
</evidence>
<comment type="caution">
    <text evidence="10">The sequence shown here is derived from an EMBL/GenBank/DDBJ whole genome shotgun (WGS) entry which is preliminary data.</text>
</comment>
<dbReference type="InterPro" id="IPR005828">
    <property type="entry name" value="MFS_sugar_transport-like"/>
</dbReference>
<evidence type="ECO:0000256" key="7">
    <source>
        <dbReference type="ARBA" id="ARBA00023136"/>
    </source>
</evidence>
<dbReference type="InterPro" id="IPR005829">
    <property type="entry name" value="Sugar_transporter_CS"/>
</dbReference>
<dbReference type="RefSeq" id="WP_253578031.1">
    <property type="nucleotide sequence ID" value="NZ_JAMFTQ010000007.1"/>
</dbReference>
<dbReference type="InterPro" id="IPR020846">
    <property type="entry name" value="MFS_dom"/>
</dbReference>
<dbReference type="EMBL" id="JAMFTQ010000007">
    <property type="protein sequence ID" value="MCP1387913.1"/>
    <property type="molecule type" value="Genomic_DNA"/>
</dbReference>
<feature type="transmembrane region" description="Helical" evidence="8">
    <location>
        <begin position="282"/>
        <end position="301"/>
    </location>
</feature>
<dbReference type="InterPro" id="IPR036259">
    <property type="entry name" value="MFS_trans_sf"/>
</dbReference>
<proteinExistence type="predicted"/>
<keyword evidence="7 8" id="KW-0472">Membrane</keyword>
<comment type="subcellular location">
    <subcellularLocation>
        <location evidence="1">Cell membrane</location>
        <topology evidence="1">Multi-pass membrane protein</topology>
    </subcellularLocation>
</comment>
<reference evidence="10" key="1">
    <citation type="submission" date="2022-05" db="EMBL/GenBank/DDBJ databases">
        <title>Corynebacterium sp. TA-R-1 sp. nov., isolated from human feces.</title>
        <authorList>
            <person name="Shamsuzzaman M."/>
            <person name="Dahal R.H."/>
        </authorList>
    </citation>
    <scope>NUCLEOTIDE SEQUENCE</scope>
    <source>
        <strain evidence="10">TA-R-1</strain>
    </source>
</reference>
<feature type="transmembrane region" description="Helical" evidence="8">
    <location>
        <begin position="244"/>
        <end position="262"/>
    </location>
</feature>
<dbReference type="PANTHER" id="PTHR43528">
    <property type="entry name" value="ALPHA-KETOGLUTARATE PERMEASE"/>
    <property type="match status" value="1"/>
</dbReference>
<dbReference type="PANTHER" id="PTHR43528:SF1">
    <property type="entry name" value="ALPHA-KETOGLUTARATE PERMEASE"/>
    <property type="match status" value="1"/>
</dbReference>
<sequence length="434" mass="46962">MGSTHIEAERPADRKSLGASLIGQLLEWFEWSSYAVFAPFIAAAFFDKSDPTSALLATFGVFAIGFLVRPLGGIVFGRIADRVGRKNVLMITIIIMALSAVVIGIMPTYEQIGIWASVVLLLVRIIQGFAHGGESATANSYIPEIAPPAHRGKWGSMVYMSIFGGSVIAYTLGGIISLLLTDEQIGAWGWRIPFWLGAVAALIALYLRRHMKESEHFEELQGGGNSDYNHLSEERPTTPKHSNWLNILLIIGLVSGVTSSHYTWTSYASTYAITQQGMSTQGAYWASVFAQTCGLIALPLWGALSDRIGRKPVMYIFAISVGLLQIPLMGFIDSRPWTMLVSATLAVVAVAAGGALLAPVMAEVFPTSQRTSSIGFAYSLSVAVFGGTAPYIFQWFTTHNLSHISGIYVVVLCVLTLISTMLLPETKGIDLRDA</sequence>
<feature type="transmembrane region" description="Helical" evidence="8">
    <location>
        <begin position="313"/>
        <end position="332"/>
    </location>
</feature>
<dbReference type="Proteomes" id="UP001204000">
    <property type="component" value="Unassembled WGS sequence"/>
</dbReference>
<evidence type="ECO:0000259" key="9">
    <source>
        <dbReference type="PROSITE" id="PS50850"/>
    </source>
</evidence>
<feature type="transmembrane region" description="Helical" evidence="8">
    <location>
        <begin position="25"/>
        <end position="46"/>
    </location>
</feature>
<keyword evidence="4 8" id="KW-0812">Transmembrane</keyword>
<feature type="domain" description="Major facilitator superfamily (MFS) profile" evidence="9">
    <location>
        <begin position="16"/>
        <end position="427"/>
    </location>
</feature>
<feature type="transmembrane region" description="Helical" evidence="8">
    <location>
        <begin position="405"/>
        <end position="423"/>
    </location>
</feature>
<dbReference type="Gene3D" id="1.20.1250.20">
    <property type="entry name" value="MFS general substrate transporter like domains"/>
    <property type="match status" value="2"/>
</dbReference>
<evidence type="ECO:0000256" key="5">
    <source>
        <dbReference type="ARBA" id="ARBA00022847"/>
    </source>
</evidence>
<evidence type="ECO:0000256" key="8">
    <source>
        <dbReference type="SAM" id="Phobius"/>
    </source>
</evidence>
<feature type="transmembrane region" description="Helical" evidence="8">
    <location>
        <begin position="187"/>
        <end position="207"/>
    </location>
</feature>
<evidence type="ECO:0000256" key="6">
    <source>
        <dbReference type="ARBA" id="ARBA00022989"/>
    </source>
</evidence>
<dbReference type="PROSITE" id="PS00217">
    <property type="entry name" value="SUGAR_TRANSPORT_2"/>
    <property type="match status" value="1"/>
</dbReference>
<feature type="transmembrane region" description="Helical" evidence="8">
    <location>
        <begin position="338"/>
        <end position="362"/>
    </location>
</feature>
<protein>
    <submittedName>
        <fullName evidence="10">MFS transporter</fullName>
    </submittedName>
</protein>
<organism evidence="10 11">
    <name type="scientific">Corynebacterium stercoris</name>
    <dbReference type="NCBI Taxonomy" id="2943490"/>
    <lineage>
        <taxon>Bacteria</taxon>
        <taxon>Bacillati</taxon>
        <taxon>Actinomycetota</taxon>
        <taxon>Actinomycetes</taxon>
        <taxon>Mycobacteriales</taxon>
        <taxon>Corynebacteriaceae</taxon>
        <taxon>Corynebacterium</taxon>
    </lineage>
</organism>
<feature type="transmembrane region" description="Helical" evidence="8">
    <location>
        <begin position="374"/>
        <end position="393"/>
    </location>
</feature>
<keyword evidence="5" id="KW-0769">Symport</keyword>
<keyword evidence="6 8" id="KW-1133">Transmembrane helix</keyword>
<evidence type="ECO:0000256" key="3">
    <source>
        <dbReference type="ARBA" id="ARBA00022475"/>
    </source>
</evidence>
<feature type="transmembrane region" description="Helical" evidence="8">
    <location>
        <begin position="52"/>
        <end position="76"/>
    </location>
</feature>
<dbReference type="Pfam" id="PF00083">
    <property type="entry name" value="Sugar_tr"/>
    <property type="match status" value="1"/>
</dbReference>
<dbReference type="SUPFAM" id="SSF103473">
    <property type="entry name" value="MFS general substrate transporter"/>
    <property type="match status" value="1"/>
</dbReference>
<dbReference type="PROSITE" id="PS50850">
    <property type="entry name" value="MFS"/>
    <property type="match status" value="1"/>
</dbReference>
<keyword evidence="2" id="KW-0813">Transport</keyword>
<feature type="transmembrane region" description="Helical" evidence="8">
    <location>
        <begin position="88"/>
        <end position="106"/>
    </location>
</feature>
<name>A0ABT1G4B0_9CORY</name>
<evidence type="ECO:0000313" key="11">
    <source>
        <dbReference type="Proteomes" id="UP001204000"/>
    </source>
</evidence>
<feature type="transmembrane region" description="Helical" evidence="8">
    <location>
        <begin position="112"/>
        <end position="130"/>
    </location>
</feature>
<evidence type="ECO:0000313" key="10">
    <source>
        <dbReference type="EMBL" id="MCP1387913.1"/>
    </source>
</evidence>
<feature type="transmembrane region" description="Helical" evidence="8">
    <location>
        <begin position="158"/>
        <end position="181"/>
    </location>
</feature>
<accession>A0ABT1G4B0</accession>
<evidence type="ECO:0000256" key="1">
    <source>
        <dbReference type="ARBA" id="ARBA00004651"/>
    </source>
</evidence>
<keyword evidence="11" id="KW-1185">Reference proteome</keyword>
<keyword evidence="3" id="KW-1003">Cell membrane</keyword>
<dbReference type="InterPro" id="IPR051084">
    <property type="entry name" value="H+-coupled_symporters"/>
</dbReference>
<gene>
    <name evidence="10" type="ORF">M5J20_06880</name>
</gene>